<feature type="transmembrane region" description="Helical" evidence="1">
    <location>
        <begin position="38"/>
        <end position="62"/>
    </location>
</feature>
<dbReference type="KEGG" id="prz:GZH47_24495"/>
<accession>A0A6C0P597</accession>
<keyword evidence="1" id="KW-1133">Transmembrane helix</keyword>
<dbReference type="InterPro" id="IPR003832">
    <property type="entry name" value="DUF212"/>
</dbReference>
<feature type="transmembrane region" description="Helical" evidence="1">
    <location>
        <begin position="130"/>
        <end position="148"/>
    </location>
</feature>
<reference evidence="2 3" key="1">
    <citation type="submission" date="2020-02" db="EMBL/GenBank/DDBJ databases">
        <title>Paenibacillus sp. nov., isolated from rhizosphere soil of tomato.</title>
        <authorList>
            <person name="Weon H.-Y."/>
            <person name="Lee S.A."/>
        </authorList>
    </citation>
    <scope>NUCLEOTIDE SEQUENCE [LARGE SCALE GENOMIC DNA]</scope>
    <source>
        <strain evidence="2 3">14171R-81</strain>
    </source>
</reference>
<keyword evidence="1" id="KW-0472">Membrane</keyword>
<organism evidence="2 3">
    <name type="scientific">Paenibacillus rhizovicinus</name>
    <dbReference type="NCBI Taxonomy" id="2704463"/>
    <lineage>
        <taxon>Bacteria</taxon>
        <taxon>Bacillati</taxon>
        <taxon>Bacillota</taxon>
        <taxon>Bacilli</taxon>
        <taxon>Bacillales</taxon>
        <taxon>Paenibacillaceae</taxon>
        <taxon>Paenibacillus</taxon>
    </lineage>
</organism>
<dbReference type="PANTHER" id="PTHR31446:SF29">
    <property type="entry name" value="ACID PHOSPHATASE_VANADIUM-DEPENDENT HALOPEROXIDASE-RELATED PROTEIN"/>
    <property type="match status" value="1"/>
</dbReference>
<feature type="transmembrane region" description="Helical" evidence="1">
    <location>
        <begin position="6"/>
        <end position="26"/>
    </location>
</feature>
<dbReference type="Pfam" id="PF02681">
    <property type="entry name" value="DUF212"/>
    <property type="match status" value="1"/>
</dbReference>
<feature type="transmembrane region" description="Helical" evidence="1">
    <location>
        <begin position="68"/>
        <end position="86"/>
    </location>
</feature>
<dbReference type="PANTHER" id="PTHR31446">
    <property type="entry name" value="ACID PHOSPHATASE/VANADIUM-DEPENDENT HALOPEROXIDASE-RELATED PROTEIN"/>
    <property type="match status" value="1"/>
</dbReference>
<evidence type="ECO:0000256" key="1">
    <source>
        <dbReference type="SAM" id="Phobius"/>
    </source>
</evidence>
<proteinExistence type="predicted"/>
<gene>
    <name evidence="2" type="ORF">GZH47_24495</name>
</gene>
<dbReference type="EMBL" id="CP048286">
    <property type="protein sequence ID" value="QHW33647.1"/>
    <property type="molecule type" value="Genomic_DNA"/>
</dbReference>
<sequence length="149" mass="16151">MSISPYLPLIAALTAIVVAQLIKVPIYLFANFRFDLKLAVSTGGMPSSHSAAVTALIAGIGIKEGLSSSFFAIAALFGIITMYDAAGIRRHAGMHASLINRMSRRMELFQQQEQEQPWLKEMLGHRPIEVLAGALLGIVICLLLQLVMS</sequence>
<dbReference type="RefSeq" id="WP_162643645.1">
    <property type="nucleotide sequence ID" value="NZ_CP048286.1"/>
</dbReference>
<keyword evidence="3" id="KW-1185">Reference proteome</keyword>
<name>A0A6C0P597_9BACL</name>
<evidence type="ECO:0000313" key="2">
    <source>
        <dbReference type="EMBL" id="QHW33647.1"/>
    </source>
</evidence>
<dbReference type="Proteomes" id="UP000479114">
    <property type="component" value="Chromosome"/>
</dbReference>
<protein>
    <submittedName>
        <fullName evidence="2">Divergent PAP2 family protein</fullName>
    </submittedName>
</protein>
<keyword evidence="1" id="KW-0812">Transmembrane</keyword>
<dbReference type="AlphaFoldDB" id="A0A6C0P597"/>
<evidence type="ECO:0000313" key="3">
    <source>
        <dbReference type="Proteomes" id="UP000479114"/>
    </source>
</evidence>